<feature type="signal peptide" evidence="1">
    <location>
        <begin position="1"/>
        <end position="17"/>
    </location>
</feature>
<dbReference type="InterPro" id="IPR052974">
    <property type="entry name" value="GH79_Enzymes"/>
</dbReference>
<dbReference type="InterPro" id="IPR017853">
    <property type="entry name" value="GH"/>
</dbReference>
<protein>
    <recommendedName>
        <fullName evidence="2">Beta-glucuronidase C-terminal domain-containing protein</fullName>
    </recommendedName>
</protein>
<dbReference type="Gene3D" id="2.60.40.1180">
    <property type="entry name" value="Golgi alpha-mannosidase II"/>
    <property type="match status" value="1"/>
</dbReference>
<dbReference type="Proteomes" id="UP000039046">
    <property type="component" value="Unassembled WGS sequence"/>
</dbReference>
<gene>
    <name evidence="3" type="ORF">VHEMI05187</name>
</gene>
<proteinExistence type="predicted"/>
<evidence type="ECO:0000256" key="1">
    <source>
        <dbReference type="SAM" id="SignalP"/>
    </source>
</evidence>
<evidence type="ECO:0000259" key="2">
    <source>
        <dbReference type="Pfam" id="PF16862"/>
    </source>
</evidence>
<dbReference type="EMBL" id="CDHN01000002">
    <property type="protein sequence ID" value="CEJ89338.1"/>
    <property type="molecule type" value="Genomic_DNA"/>
</dbReference>
<dbReference type="InterPro" id="IPR031728">
    <property type="entry name" value="GlcAase_C"/>
</dbReference>
<dbReference type="PANTHER" id="PTHR36183">
    <property type="entry name" value="BETA-GLUCURONIDASE"/>
    <property type="match status" value="1"/>
</dbReference>
<dbReference type="SUPFAM" id="SSF51445">
    <property type="entry name" value="(Trans)glycosidases"/>
    <property type="match status" value="1"/>
</dbReference>
<feature type="chain" id="PRO_5001989988" description="Beta-glucuronidase C-terminal domain-containing protein" evidence="1">
    <location>
        <begin position="18"/>
        <end position="498"/>
    </location>
</feature>
<dbReference type="Gene3D" id="3.20.20.80">
    <property type="entry name" value="Glycosidases"/>
    <property type="match status" value="1"/>
</dbReference>
<sequence length="498" mass="54052">MAKYAACALLLPAAVLAASGDDQDGLFPSYVSLSFELIGFPDWAGTRAQPNEYSANMINNLVNIQGSPMIVRVGGNSADRAIYDKTLTTATSRGCPNADKGAWQCIGTSFFDSYGAFPAGTLYSHNFNLATWNSSGFDTLRDTVPLACNALRGQLEVFEIGNEPDLFIPLRRPNTYTVADYVDEWRNETTRFEKYLADACPDMTENNKYMFPSVSSPGARLRIPDIFKEGGDSLDKVTQVSAHNYMDGATNPGVTLQKTLMNHTAVVRSIGGHVKYAKSYTAPNPDAKYIIGEHNSLYGGGAVGLSDVYGAALWGLDFSLYAASTQIIKRVHFHQSIGSPYADWAPTGPRQTKAPYYGKLAAATFLAHSDKIQVKTLAIGPRDDVDSGYAAYKGDKLSRVALINLREYDSGSSAQRGSQTYTVGVPPRSRWVAQRLTAPGARDKTGITYNGYAYEAESLGKPVRVQGLETDRVVRPDKNGKLSIEVADSEAVILVRSC</sequence>
<dbReference type="OrthoDB" id="2796951at2759"/>
<evidence type="ECO:0000313" key="4">
    <source>
        <dbReference type="Proteomes" id="UP000039046"/>
    </source>
</evidence>
<dbReference type="PANTHER" id="PTHR36183:SF2">
    <property type="entry name" value="BETA-GLUCURONIDASE C-TERMINAL DOMAIN-CONTAINING PROTEIN"/>
    <property type="match status" value="1"/>
</dbReference>
<organism evidence="3 4">
    <name type="scientific">[Torrubiella] hemipterigena</name>
    <dbReference type="NCBI Taxonomy" id="1531966"/>
    <lineage>
        <taxon>Eukaryota</taxon>
        <taxon>Fungi</taxon>
        <taxon>Dikarya</taxon>
        <taxon>Ascomycota</taxon>
        <taxon>Pezizomycotina</taxon>
        <taxon>Sordariomycetes</taxon>
        <taxon>Hypocreomycetidae</taxon>
        <taxon>Hypocreales</taxon>
        <taxon>Clavicipitaceae</taxon>
        <taxon>Clavicipitaceae incertae sedis</taxon>
        <taxon>'Torrubiella' clade</taxon>
    </lineage>
</organism>
<dbReference type="HOGENOM" id="CLU_022148_0_0_1"/>
<evidence type="ECO:0000313" key="3">
    <source>
        <dbReference type="EMBL" id="CEJ89338.1"/>
    </source>
</evidence>
<accession>A0A0A1TGF2</accession>
<name>A0A0A1TGF2_9HYPO</name>
<dbReference type="AlphaFoldDB" id="A0A0A1TGF2"/>
<keyword evidence="4" id="KW-1185">Reference proteome</keyword>
<keyword evidence="1" id="KW-0732">Signal</keyword>
<dbReference type="InterPro" id="IPR013780">
    <property type="entry name" value="Glyco_hydro_b"/>
</dbReference>
<reference evidence="3 4" key="1">
    <citation type="journal article" date="2015" name="Genome Announc.">
        <title>Draft Genome Sequence and Gene Annotation of the Entomopathogenic Fungus Verticillium hemipterigenum.</title>
        <authorList>
            <person name="Horn F."/>
            <person name="Habel A."/>
            <person name="Scharf D.H."/>
            <person name="Dworschak J."/>
            <person name="Brakhage A.A."/>
            <person name="Guthke R."/>
            <person name="Hertweck C."/>
            <person name="Linde J."/>
        </authorList>
    </citation>
    <scope>NUCLEOTIDE SEQUENCE [LARGE SCALE GENOMIC DNA]</scope>
</reference>
<dbReference type="Pfam" id="PF16862">
    <property type="entry name" value="Glyco_hydro_79C"/>
    <property type="match status" value="1"/>
</dbReference>
<feature type="domain" description="Beta-glucuronidase C-terminal" evidence="2">
    <location>
        <begin position="388"/>
        <end position="493"/>
    </location>
</feature>